<dbReference type="Pfam" id="PF11589">
    <property type="entry name" value="DUF3244"/>
    <property type="match status" value="1"/>
</dbReference>
<evidence type="ECO:0000313" key="2">
    <source>
        <dbReference type="Proteomes" id="UP001496674"/>
    </source>
</evidence>
<dbReference type="Proteomes" id="UP001496674">
    <property type="component" value="Chromosome"/>
</dbReference>
<protein>
    <recommendedName>
        <fullName evidence="3">DUF3244 domain-containing protein</fullName>
    </recommendedName>
</protein>
<keyword evidence="2" id="KW-1185">Reference proteome</keyword>
<proteinExistence type="predicted"/>
<evidence type="ECO:0008006" key="3">
    <source>
        <dbReference type="Google" id="ProtNLM"/>
    </source>
</evidence>
<sequence>MIFLKNQLLISIFVSTKVKTNILKITIMKKSLLIALCYSMFIVGSLNAKTETLADIYLKSGTTTSIKPLSVGATTSPVTAGIDGSLLNVNFAASLGNTTITIEDSFGEVVYQQTLSVKGAFILPISLAGEEQDTYTLKVQSGSKSWYGEFDLFY</sequence>
<dbReference type="Gene3D" id="2.60.40.3080">
    <property type="match status" value="1"/>
</dbReference>
<reference evidence="1 2" key="1">
    <citation type="submission" date="2023-04" db="EMBL/GenBank/DDBJ databases">
        <title>Draft genome sequence of acteroides sedimenti strain YN3PY1.</title>
        <authorList>
            <person name="Yoshida N."/>
        </authorList>
    </citation>
    <scope>NUCLEOTIDE SEQUENCE [LARGE SCALE GENOMIC DNA]</scope>
    <source>
        <strain evidence="1 2">YN3PY1</strain>
    </source>
</reference>
<dbReference type="InterPro" id="IPR021638">
    <property type="entry name" value="DUF3244"/>
</dbReference>
<gene>
    <name evidence="1" type="ORF">BSYN_24940</name>
</gene>
<dbReference type="EMBL" id="AP028055">
    <property type="protein sequence ID" value="BEH00230.1"/>
    <property type="molecule type" value="Genomic_DNA"/>
</dbReference>
<accession>A0ABM8IE46</accession>
<evidence type="ECO:0000313" key="1">
    <source>
        <dbReference type="EMBL" id="BEH00230.1"/>
    </source>
</evidence>
<name>A0ABM8IE46_9BACE</name>
<organism evidence="1 2">
    <name type="scientific">Bacteroides sedimenti</name>
    <dbReference type="NCBI Taxonomy" id="2136147"/>
    <lineage>
        <taxon>Bacteria</taxon>
        <taxon>Pseudomonadati</taxon>
        <taxon>Bacteroidota</taxon>
        <taxon>Bacteroidia</taxon>
        <taxon>Bacteroidales</taxon>
        <taxon>Bacteroidaceae</taxon>
        <taxon>Bacteroides</taxon>
    </lineage>
</organism>